<dbReference type="InterPro" id="IPR013766">
    <property type="entry name" value="Thioredoxin_domain"/>
</dbReference>
<evidence type="ECO:0000259" key="5">
    <source>
        <dbReference type="PROSITE" id="PS51352"/>
    </source>
</evidence>
<proteinExistence type="inferred from homology"/>
<comment type="caution">
    <text evidence="6">The sequence shown here is derived from an EMBL/GenBank/DDBJ whole genome shotgun (WGS) entry which is preliminary data.</text>
</comment>
<dbReference type="PROSITE" id="PS00194">
    <property type="entry name" value="THIOREDOXIN_1"/>
    <property type="match status" value="1"/>
</dbReference>
<keyword evidence="4" id="KW-0676">Redox-active center</keyword>
<dbReference type="PANTHER" id="PTHR46115">
    <property type="entry name" value="THIOREDOXIN-LIKE PROTEIN 1"/>
    <property type="match status" value="1"/>
</dbReference>
<evidence type="ECO:0000313" key="6">
    <source>
        <dbReference type="EMBL" id="VDI80794.1"/>
    </source>
</evidence>
<dbReference type="FunFam" id="3.40.30.10:FF:000245">
    <property type="entry name" value="Thioredoxin"/>
    <property type="match status" value="1"/>
</dbReference>
<dbReference type="Pfam" id="PF00085">
    <property type="entry name" value="Thioredoxin"/>
    <property type="match status" value="1"/>
</dbReference>
<keyword evidence="1 4" id="KW-1015">Disulfide bond</keyword>
<evidence type="ECO:0000256" key="1">
    <source>
        <dbReference type="ARBA" id="ARBA00023157"/>
    </source>
</evidence>
<dbReference type="GO" id="GO:0015035">
    <property type="term" value="F:protein-disulfide reductase activity"/>
    <property type="evidence" value="ECO:0007669"/>
    <property type="project" value="InterPro"/>
</dbReference>
<dbReference type="CDD" id="cd02947">
    <property type="entry name" value="TRX_family"/>
    <property type="match status" value="1"/>
</dbReference>
<dbReference type="EMBL" id="UYJE01010205">
    <property type="protein sequence ID" value="VDI80794.1"/>
    <property type="molecule type" value="Genomic_DNA"/>
</dbReference>
<dbReference type="AlphaFoldDB" id="A0A8B6HL72"/>
<dbReference type="SUPFAM" id="SSF52833">
    <property type="entry name" value="Thioredoxin-like"/>
    <property type="match status" value="1"/>
</dbReference>
<feature type="site" description="Deprotonates C-terminal active site Cys" evidence="3">
    <location>
        <position position="26"/>
    </location>
</feature>
<protein>
    <recommendedName>
        <fullName evidence="2">Thioredoxin</fullName>
    </recommendedName>
</protein>
<feature type="domain" description="Thioredoxin" evidence="5">
    <location>
        <begin position="1"/>
        <end position="105"/>
    </location>
</feature>
<keyword evidence="7" id="KW-1185">Reference proteome</keyword>
<dbReference type="InterPro" id="IPR036249">
    <property type="entry name" value="Thioredoxin-like_sf"/>
</dbReference>
<dbReference type="PRINTS" id="PR00421">
    <property type="entry name" value="THIOREDOXIN"/>
</dbReference>
<gene>
    <name evidence="6" type="ORF">MGAL_10B075704</name>
</gene>
<evidence type="ECO:0000313" key="7">
    <source>
        <dbReference type="Proteomes" id="UP000596742"/>
    </source>
</evidence>
<dbReference type="Gene3D" id="3.40.30.10">
    <property type="entry name" value="Glutaredoxin"/>
    <property type="match status" value="1"/>
</dbReference>
<feature type="active site" description="Nucleophile" evidence="3">
    <location>
        <position position="32"/>
    </location>
</feature>
<feature type="active site" description="Nucleophile" evidence="3">
    <location>
        <position position="35"/>
    </location>
</feature>
<comment type="similarity">
    <text evidence="2">Belongs to the thioredoxin family.</text>
</comment>
<dbReference type="Proteomes" id="UP000596742">
    <property type="component" value="Unassembled WGS sequence"/>
</dbReference>
<organism evidence="6 7">
    <name type="scientific">Mytilus galloprovincialis</name>
    <name type="common">Mediterranean mussel</name>
    <dbReference type="NCBI Taxonomy" id="29158"/>
    <lineage>
        <taxon>Eukaryota</taxon>
        <taxon>Metazoa</taxon>
        <taxon>Spiralia</taxon>
        <taxon>Lophotrochozoa</taxon>
        <taxon>Mollusca</taxon>
        <taxon>Bivalvia</taxon>
        <taxon>Autobranchia</taxon>
        <taxon>Pteriomorphia</taxon>
        <taxon>Mytilida</taxon>
        <taxon>Mytiloidea</taxon>
        <taxon>Mytilidae</taxon>
        <taxon>Mytilinae</taxon>
        <taxon>Mytilus</taxon>
    </lineage>
</organism>
<sequence length="105" mass="12026">MTLHFIFLQDEFEALKKKESRLLVVDFYATWCGPCKMIAPKLQEMAKEFSDVMFLKVDVDEEEELAQSCGISAMPTFQLYKGGEKVREITGANAEKLKELIAEKK</sequence>
<evidence type="ECO:0000256" key="4">
    <source>
        <dbReference type="PIRSR" id="PIRSR000077-4"/>
    </source>
</evidence>
<evidence type="ECO:0000256" key="3">
    <source>
        <dbReference type="PIRSR" id="PIRSR000077-1"/>
    </source>
</evidence>
<accession>A0A8B6HL72</accession>
<feature type="site" description="Contributes to redox potential value" evidence="3">
    <location>
        <position position="34"/>
    </location>
</feature>
<dbReference type="InterPro" id="IPR017937">
    <property type="entry name" value="Thioredoxin_CS"/>
</dbReference>
<dbReference type="InterPro" id="IPR005746">
    <property type="entry name" value="Thioredoxin"/>
</dbReference>
<feature type="disulfide bond" description="Redox-active" evidence="4">
    <location>
        <begin position="32"/>
        <end position="35"/>
    </location>
</feature>
<dbReference type="OrthoDB" id="2121326at2759"/>
<dbReference type="PROSITE" id="PS51352">
    <property type="entry name" value="THIOREDOXIN_2"/>
    <property type="match status" value="1"/>
</dbReference>
<name>A0A8B6HL72_MYTGA</name>
<reference evidence="6" key="1">
    <citation type="submission" date="2018-11" db="EMBL/GenBank/DDBJ databases">
        <authorList>
            <person name="Alioto T."/>
            <person name="Alioto T."/>
        </authorList>
    </citation>
    <scope>NUCLEOTIDE SEQUENCE</scope>
</reference>
<dbReference type="NCBIfam" id="TIGR01068">
    <property type="entry name" value="thioredoxin"/>
    <property type="match status" value="1"/>
</dbReference>
<evidence type="ECO:0000256" key="2">
    <source>
        <dbReference type="PIRNR" id="PIRNR000077"/>
    </source>
</evidence>
<feature type="site" description="Contributes to redox potential value" evidence="3">
    <location>
        <position position="33"/>
    </location>
</feature>
<dbReference type="PIRSF" id="PIRSF000077">
    <property type="entry name" value="Thioredoxin"/>
    <property type="match status" value="1"/>
</dbReference>